<keyword evidence="3" id="KW-0808">Transferase</keyword>
<feature type="compositionally biased region" description="Basic and acidic residues" evidence="1">
    <location>
        <begin position="416"/>
        <end position="440"/>
    </location>
</feature>
<dbReference type="EMBL" id="PKPP01008311">
    <property type="protein sequence ID" value="PWA51023.1"/>
    <property type="molecule type" value="Genomic_DNA"/>
</dbReference>
<keyword evidence="3" id="KW-0418">Kinase</keyword>
<evidence type="ECO:0000313" key="3">
    <source>
        <dbReference type="EMBL" id="PWA51023.1"/>
    </source>
</evidence>
<dbReference type="Pfam" id="PF07714">
    <property type="entry name" value="PK_Tyr_Ser-Thr"/>
    <property type="match status" value="3"/>
</dbReference>
<evidence type="ECO:0000256" key="1">
    <source>
        <dbReference type="SAM" id="MobiDB-lite"/>
    </source>
</evidence>
<feature type="compositionally biased region" description="Low complexity" evidence="1">
    <location>
        <begin position="359"/>
        <end position="368"/>
    </location>
</feature>
<dbReference type="GO" id="GO:0005886">
    <property type="term" value="C:plasma membrane"/>
    <property type="evidence" value="ECO:0007669"/>
    <property type="project" value="TreeGrafter"/>
</dbReference>
<dbReference type="PANTHER" id="PTHR27003">
    <property type="entry name" value="OS07G0166700 PROTEIN"/>
    <property type="match status" value="1"/>
</dbReference>
<dbReference type="SUPFAM" id="SSF56112">
    <property type="entry name" value="Protein kinase-like (PK-like)"/>
    <property type="match status" value="3"/>
</dbReference>
<dbReference type="PANTHER" id="PTHR27003:SF363">
    <property type="entry name" value="PROTEIN KINASE DOMAIN-CONTAINING PROTEIN"/>
    <property type="match status" value="1"/>
</dbReference>
<feature type="domain" description="Protein kinase" evidence="2">
    <location>
        <begin position="16"/>
        <end position="279"/>
    </location>
</feature>
<feature type="compositionally biased region" description="Basic and acidic residues" evidence="1">
    <location>
        <begin position="1391"/>
        <end position="1423"/>
    </location>
</feature>
<feature type="compositionally biased region" description="Polar residues" evidence="1">
    <location>
        <begin position="393"/>
        <end position="409"/>
    </location>
</feature>
<dbReference type="OrthoDB" id="1696720at2759"/>
<dbReference type="InterPro" id="IPR011009">
    <property type="entry name" value="Kinase-like_dom_sf"/>
</dbReference>
<protein>
    <submittedName>
        <fullName evidence="3">Protein kinase, catalytic domain-containing protein</fullName>
    </submittedName>
</protein>
<feature type="compositionally biased region" description="Basic and acidic residues" evidence="1">
    <location>
        <begin position="328"/>
        <end position="346"/>
    </location>
</feature>
<evidence type="ECO:0000259" key="2">
    <source>
        <dbReference type="PROSITE" id="PS50011"/>
    </source>
</evidence>
<sequence>MSGDGMDHLRIPFEKLKFGPKLEVQGYGTIYEGEFDGRKVALKQLNITNLVNIKPKLLAEILAISRFRQHPNLVALLGFCDEKSNEIILVYEYVASGNLADKMRKRLNTIQRFEICLGAARGLDYLHTGVDESTPGIIHGNIKPSKILLNSNSTGFDAKVSSFGLSKVVPGQSRKNLEPVEPATKESDVYSFGVLLLEVLCGVSEIVDTDDYQERHVSELVPKRMEQKKLDKVVHRDIRKEIKEPALETYAKIACECVIENPEARPTMARVVEELEKALILQGGVVSPVHIPSSINVASAPNETIVEDGNGVTVGSNVPVNEPEDSKDETIDKGATDLLSEDKLDVAGEYNGDEVNIVSTTSETTTEEQGSLIPVSDSVEGESAHDTNDVQKESSNNEPTTTDDINSIKESAISVENKDDNQTKTDVEYSEKEISNDDQKTTEELLDNEVHSSVIVESGSRDFETLPNEDHADEAMGDELQHLRIPFDKIKFGNKIDVRGYGSLFEGEYDNQKVALKRLNITNLANIKPKLLAEILNVARFRKHPNVVALIGFCDEKSNEIILVYEYVSSGNLADKMNKHLTTIQRLEICLDAARGLDYLHTSVDDSTPGIVHGHIKLSKILLNSDSNSSRFKAKVSGFGLSKLLPGDVQIAPRSMDPAYEATGTLTKESDVYTFGVLLLEVLCGVTELVDTDDYQERHVTEVVPKRVEQNNLRKIVHFDIRDEIKTEALETYGKIACRCVMKTPEERPTMAEVIIELEKALRLQGGEVSDLYILGSSNGNGLTEGTINDHDQEGDDTGETMTSYIAEDDSKVTEETVDITAPGIAAPNEAQTLVLMQEDQSSSVPNSDVIDAESIPETTHIKDPQEESSNDVLMSTNDRETTREVVDELVCSDKPIINGENKDVNQSMELATSSEASNVDNTTSIADHTTDQEAQNSGFLKSGNRNFDYLHHEIYAEVIELEDLRISFDEIKFGKKIDTRGYGTLFEGEYNNQQVALKRLNITNLNNIKPKLLDEILTVARFRKHPNVVALIGFCDEKSNEIILVYEYARSGNLADKMSKHLNTIQRLEICLDAARGLEYLHAGVDGIVHGHIKLSKILLNSESNSSRFKAKVSGFGFSRLLPGDVQIAPRSMDPAYEVTGELMKESDVYTFGVLLLEVLCGVPELVDTDDYQERHVTELVPKRLEQDMLRKIVHFDIRNEIKIEALETYAKIACRSVIKNPEERPTMAEVVIELEKALRLQGGEVSSIHILGSRIGNGLTKETVDEVDQQGDVKTEGESNVVEETTANDETEEESKVIEETTAIDEAEEESKVIEETQEDIEDAKKENDENTEEHTVDTKPNEEPVNIVENEIDNNSIEIPKPEESNNGDISNSATLLHSFHRPVLGSEDGHEATERTDTDDAKQEKDNKDDTESKEETMENKITPTEITTHALPGLEDDALAKKIKGGHELLDTLHTRLVAIVHFTIL</sequence>
<dbReference type="STRING" id="35608.A0A2U1LPU4"/>
<feature type="compositionally biased region" description="Polar residues" evidence="1">
    <location>
        <begin position="1368"/>
        <end position="1379"/>
    </location>
</feature>
<dbReference type="GO" id="GO:0005524">
    <property type="term" value="F:ATP binding"/>
    <property type="evidence" value="ECO:0007669"/>
    <property type="project" value="InterPro"/>
</dbReference>
<dbReference type="PROSITE" id="PS50011">
    <property type="entry name" value="PROTEIN_KINASE_DOM"/>
    <property type="match status" value="3"/>
</dbReference>
<dbReference type="InterPro" id="IPR001245">
    <property type="entry name" value="Ser-Thr/Tyr_kinase_cat_dom"/>
</dbReference>
<dbReference type="GO" id="GO:0004714">
    <property type="term" value="F:transmembrane receptor protein tyrosine kinase activity"/>
    <property type="evidence" value="ECO:0007669"/>
    <property type="project" value="InterPro"/>
</dbReference>
<name>A0A2U1LPU4_ARTAN</name>
<reference evidence="3 4" key="1">
    <citation type="journal article" date="2018" name="Mol. Plant">
        <title>The genome of Artemisia annua provides insight into the evolution of Asteraceae family and artemisinin biosynthesis.</title>
        <authorList>
            <person name="Shen Q."/>
            <person name="Zhang L."/>
            <person name="Liao Z."/>
            <person name="Wang S."/>
            <person name="Yan T."/>
            <person name="Shi P."/>
            <person name="Liu M."/>
            <person name="Fu X."/>
            <person name="Pan Q."/>
            <person name="Wang Y."/>
            <person name="Lv Z."/>
            <person name="Lu X."/>
            <person name="Zhang F."/>
            <person name="Jiang W."/>
            <person name="Ma Y."/>
            <person name="Chen M."/>
            <person name="Hao X."/>
            <person name="Li L."/>
            <person name="Tang Y."/>
            <person name="Lv G."/>
            <person name="Zhou Y."/>
            <person name="Sun X."/>
            <person name="Brodelius P.E."/>
            <person name="Rose J.K.C."/>
            <person name="Tang K."/>
        </authorList>
    </citation>
    <scope>NUCLEOTIDE SEQUENCE [LARGE SCALE GENOMIC DNA]</scope>
    <source>
        <strain evidence="4">cv. Huhao1</strain>
        <tissue evidence="3">Leaf</tissue>
    </source>
</reference>
<dbReference type="GO" id="GO:0009506">
    <property type="term" value="C:plasmodesma"/>
    <property type="evidence" value="ECO:0007669"/>
    <property type="project" value="TreeGrafter"/>
</dbReference>
<comment type="caution">
    <text evidence="3">The sequence shown here is derived from an EMBL/GenBank/DDBJ whole genome shotgun (WGS) entry which is preliminary data.</text>
</comment>
<feature type="compositionally biased region" description="Low complexity" evidence="1">
    <location>
        <begin position="1346"/>
        <end position="1362"/>
    </location>
</feature>
<dbReference type="Gene3D" id="3.30.200.20">
    <property type="entry name" value="Phosphorylase Kinase, domain 1"/>
    <property type="match status" value="3"/>
</dbReference>
<dbReference type="Proteomes" id="UP000245207">
    <property type="component" value="Unassembled WGS sequence"/>
</dbReference>
<dbReference type="Gene3D" id="1.10.510.10">
    <property type="entry name" value="Transferase(Phosphotransferase) domain 1"/>
    <property type="match status" value="3"/>
</dbReference>
<feature type="domain" description="Protein kinase" evidence="2">
    <location>
        <begin position="490"/>
        <end position="762"/>
    </location>
</feature>
<feature type="region of interest" description="Disordered" evidence="1">
    <location>
        <begin position="1265"/>
        <end position="1430"/>
    </location>
</feature>
<dbReference type="InterPro" id="IPR045272">
    <property type="entry name" value="ANXUR1/2-like"/>
</dbReference>
<feature type="domain" description="Protein kinase" evidence="2">
    <location>
        <begin position="972"/>
        <end position="1240"/>
    </location>
</feature>
<keyword evidence="4" id="KW-1185">Reference proteome</keyword>
<feature type="compositionally biased region" description="Basic and acidic residues" evidence="1">
    <location>
        <begin position="382"/>
        <end position="392"/>
    </location>
</feature>
<feature type="compositionally biased region" description="Basic and acidic residues" evidence="1">
    <location>
        <begin position="1325"/>
        <end position="1345"/>
    </location>
</feature>
<proteinExistence type="predicted"/>
<dbReference type="InterPro" id="IPR000719">
    <property type="entry name" value="Prot_kinase_dom"/>
</dbReference>
<organism evidence="3 4">
    <name type="scientific">Artemisia annua</name>
    <name type="common">Sweet wormwood</name>
    <dbReference type="NCBI Taxonomy" id="35608"/>
    <lineage>
        <taxon>Eukaryota</taxon>
        <taxon>Viridiplantae</taxon>
        <taxon>Streptophyta</taxon>
        <taxon>Embryophyta</taxon>
        <taxon>Tracheophyta</taxon>
        <taxon>Spermatophyta</taxon>
        <taxon>Magnoliopsida</taxon>
        <taxon>eudicotyledons</taxon>
        <taxon>Gunneridae</taxon>
        <taxon>Pentapetalae</taxon>
        <taxon>asterids</taxon>
        <taxon>campanulids</taxon>
        <taxon>Asterales</taxon>
        <taxon>Asteraceae</taxon>
        <taxon>Asteroideae</taxon>
        <taxon>Anthemideae</taxon>
        <taxon>Artemisiinae</taxon>
        <taxon>Artemisia</taxon>
    </lineage>
</organism>
<feature type="region of interest" description="Disordered" evidence="1">
    <location>
        <begin position="307"/>
        <end position="440"/>
    </location>
</feature>
<gene>
    <name evidence="3" type="ORF">CTI12_AA467040</name>
</gene>
<accession>A0A2U1LPU4</accession>
<evidence type="ECO:0000313" key="4">
    <source>
        <dbReference type="Proteomes" id="UP000245207"/>
    </source>
</evidence>